<name>A0ABT8R2L5_9BACT</name>
<comment type="caution">
    <text evidence="2">The sequence shown here is derived from an EMBL/GenBank/DDBJ whole genome shotgun (WGS) entry which is preliminary data.</text>
</comment>
<organism evidence="2 3">
    <name type="scientific">Rhodocytophaga aerolata</name>
    <dbReference type="NCBI Taxonomy" id="455078"/>
    <lineage>
        <taxon>Bacteria</taxon>
        <taxon>Pseudomonadati</taxon>
        <taxon>Bacteroidota</taxon>
        <taxon>Cytophagia</taxon>
        <taxon>Cytophagales</taxon>
        <taxon>Rhodocytophagaceae</taxon>
        <taxon>Rhodocytophaga</taxon>
    </lineage>
</organism>
<evidence type="ECO:0008006" key="4">
    <source>
        <dbReference type="Google" id="ProtNLM"/>
    </source>
</evidence>
<proteinExistence type="predicted"/>
<dbReference type="EMBL" id="JAUKPO010000002">
    <property type="protein sequence ID" value="MDO1445886.1"/>
    <property type="molecule type" value="Genomic_DNA"/>
</dbReference>
<reference evidence="2" key="1">
    <citation type="submission" date="2023-07" db="EMBL/GenBank/DDBJ databases">
        <title>The genome sequence of Rhodocytophaga aerolata KACC 12507.</title>
        <authorList>
            <person name="Zhang X."/>
        </authorList>
    </citation>
    <scope>NUCLEOTIDE SEQUENCE</scope>
    <source>
        <strain evidence="2">KACC 12507</strain>
    </source>
</reference>
<sequence length="312" mass="34882">MKIITLLLVVYTSLCQAVFAQSTTSPQEYVFKVLASSGSNSVARGSAATDWKSLKTGQKITKEDKIKLAPDSFLGLVHKSGRTLELKTPGTFSASELATKLATSQATFNQKYVDFMINEITKAEKEDVNKNRHSNMGIEGKVERGEYEIVARMPAAKPTHTFSDQVLLKWNKLPGTRSYKINVLDMFDEVLYSATTADTMFTLDLSQATLRKESSYLVAISSIDRPSATFEKYSIAKVSPEDALTINKKLAQLKEGKEETSVSKLLQASFFEENNLLLDAMKAYEEAIKLQPSVEDYKTAYQQFLDRNNFQK</sequence>
<feature type="signal peptide" evidence="1">
    <location>
        <begin position="1"/>
        <end position="20"/>
    </location>
</feature>
<dbReference type="RefSeq" id="WP_302036684.1">
    <property type="nucleotide sequence ID" value="NZ_JAUKPO010000002.1"/>
</dbReference>
<protein>
    <recommendedName>
        <fullName evidence="4">Tetratricopeptide repeat protein</fullName>
    </recommendedName>
</protein>
<keyword evidence="3" id="KW-1185">Reference proteome</keyword>
<evidence type="ECO:0000313" key="2">
    <source>
        <dbReference type="EMBL" id="MDO1445886.1"/>
    </source>
</evidence>
<gene>
    <name evidence="2" type="ORF">Q0590_06465</name>
</gene>
<evidence type="ECO:0000256" key="1">
    <source>
        <dbReference type="SAM" id="SignalP"/>
    </source>
</evidence>
<dbReference type="Proteomes" id="UP001168528">
    <property type="component" value="Unassembled WGS sequence"/>
</dbReference>
<feature type="chain" id="PRO_5045762318" description="Tetratricopeptide repeat protein" evidence="1">
    <location>
        <begin position="21"/>
        <end position="312"/>
    </location>
</feature>
<keyword evidence="1" id="KW-0732">Signal</keyword>
<accession>A0ABT8R2L5</accession>
<evidence type="ECO:0000313" key="3">
    <source>
        <dbReference type="Proteomes" id="UP001168528"/>
    </source>
</evidence>